<dbReference type="Pfam" id="PF09709">
    <property type="entry name" value="Cas_Csd1"/>
    <property type="match status" value="1"/>
</dbReference>
<evidence type="ECO:0000313" key="2">
    <source>
        <dbReference type="Proteomes" id="UP000540698"/>
    </source>
</evidence>
<dbReference type="EMBL" id="JAAXOS010000029">
    <property type="protein sequence ID" value="NKY31295.1"/>
    <property type="molecule type" value="Genomic_DNA"/>
</dbReference>
<comment type="caution">
    <text evidence="1">The sequence shown here is derived from an EMBL/GenBank/DDBJ whole genome shotgun (WGS) entry which is preliminary data.</text>
</comment>
<dbReference type="RefSeq" id="WP_084499325.1">
    <property type="nucleotide sequence ID" value="NZ_JAAXOS010000029.1"/>
</dbReference>
<dbReference type="InterPro" id="IPR010144">
    <property type="entry name" value="CRISPR-assoc_prot_Csd1-typ"/>
</dbReference>
<evidence type="ECO:0000313" key="1">
    <source>
        <dbReference type="EMBL" id="NKY31295.1"/>
    </source>
</evidence>
<dbReference type="Proteomes" id="UP000540698">
    <property type="component" value="Unassembled WGS sequence"/>
</dbReference>
<name>A0A7X6LBN6_9NOCA</name>
<reference evidence="1 2" key="1">
    <citation type="submission" date="2020-04" db="EMBL/GenBank/DDBJ databases">
        <title>MicrobeNet Type strains.</title>
        <authorList>
            <person name="Nicholson A.C."/>
        </authorList>
    </citation>
    <scope>NUCLEOTIDE SEQUENCE [LARGE SCALE GENOMIC DNA]</scope>
    <source>
        <strain evidence="1 2">DSM 44956</strain>
    </source>
</reference>
<accession>A0A7X6LBN6</accession>
<gene>
    <name evidence="1" type="primary">cas8c</name>
    <name evidence="1" type="ORF">HGB38_34625</name>
</gene>
<sequence length="604" mass="66733">MLIDRLVKSRTTDDSVPRYYRTRTVRWSVVLDDAGNPSLIDRADAEHKAGSPLATPYLTRTSGIAAMLLVDTLEYAFALAKKDDDKARRDAARRRDAYLTLLQEWRESSGDPVAQNVCEFFTTGRHLEVLADLRLREAKSSDLVAFLVAAELVHLRESAMEFWAAVARTRKSSGSEGFCLSCATEGPLLKTVPEMVKGSLIPVGVDASGRPKRGRDAALVSVNTSAQGRMGTLQLANTPLCEDCGGQAMAALNSLLSDPQRHRRGEDTVLTWWLRDPAVEFDVRIIDAPHPGQVAALREEVWKGESGTLVEGTDFHAITLSANQSRVVVRDWIDVPVLEIKKRFRDWFDDHGTTQLWADGVHEVGLKRMVQATGRWDKRRGSYVVGSAARGIERDLLRCALHGGSPPPHLVARLLHRIRNDHHVDLPRVAMLRLALNRPPYLKEKVMPGLDETATDPAYVWGRMFAVLESVQRRAIPDINATIRDRYFGLAMSQPAATMRMLRLNANGHLKKLNGKKATRPAGRALDTRLAKISELLGYETAMPAHLDTTAQIRFILGYDHQRAADMTAARAAKAAKDAKNAAAQNMTAVEDPAAEETAAELTA</sequence>
<dbReference type="AlphaFoldDB" id="A0A7X6LBN6"/>
<proteinExistence type="predicted"/>
<keyword evidence="2" id="KW-1185">Reference proteome</keyword>
<dbReference type="NCBIfam" id="TIGR01863">
    <property type="entry name" value="cas_Csd1"/>
    <property type="match status" value="1"/>
</dbReference>
<organism evidence="1 2">
    <name type="scientific">Nocardia gamkensis</name>
    <dbReference type="NCBI Taxonomy" id="352869"/>
    <lineage>
        <taxon>Bacteria</taxon>
        <taxon>Bacillati</taxon>
        <taxon>Actinomycetota</taxon>
        <taxon>Actinomycetes</taxon>
        <taxon>Mycobacteriales</taxon>
        <taxon>Nocardiaceae</taxon>
        <taxon>Nocardia</taxon>
    </lineage>
</organism>
<protein>
    <submittedName>
        <fullName evidence="1">Type I-C CRISPR-associated protein Cas8c/Csd1</fullName>
    </submittedName>
</protein>